<evidence type="ECO:0000256" key="3">
    <source>
        <dbReference type="ARBA" id="ARBA00022833"/>
    </source>
</evidence>
<reference evidence="10 11" key="1">
    <citation type="submission" date="2018-05" db="EMBL/GenBank/DDBJ databases">
        <title>Draft genome sequence of Scytalidium lignicola DSM 105466, a ubiquitous saprotrophic fungus.</title>
        <authorList>
            <person name="Buettner E."/>
            <person name="Gebauer A.M."/>
            <person name="Hofrichter M."/>
            <person name="Liers C."/>
            <person name="Kellner H."/>
        </authorList>
    </citation>
    <scope>NUCLEOTIDE SEQUENCE [LARGE SCALE GENOMIC DNA]</scope>
    <source>
        <strain evidence="10 11">DSM 105466</strain>
    </source>
</reference>
<feature type="non-terminal residue" evidence="10">
    <location>
        <position position="1098"/>
    </location>
</feature>
<dbReference type="GO" id="GO:0005634">
    <property type="term" value="C:nucleus"/>
    <property type="evidence" value="ECO:0007669"/>
    <property type="project" value="UniProtKB-SubCell"/>
</dbReference>
<dbReference type="PANTHER" id="PTHR47540:SF1">
    <property type="entry name" value="ACTIVATOR OF STRESS GENES 1-RELATED"/>
    <property type="match status" value="1"/>
</dbReference>
<evidence type="ECO:0000259" key="9">
    <source>
        <dbReference type="PROSITE" id="PS50048"/>
    </source>
</evidence>
<evidence type="ECO:0000313" key="11">
    <source>
        <dbReference type="Proteomes" id="UP000258309"/>
    </source>
</evidence>
<dbReference type="Gene3D" id="4.10.240.10">
    <property type="entry name" value="Zn(2)-C6 fungal-type DNA-binding domain"/>
    <property type="match status" value="1"/>
</dbReference>
<evidence type="ECO:0000256" key="4">
    <source>
        <dbReference type="ARBA" id="ARBA00023015"/>
    </source>
</evidence>
<dbReference type="CDD" id="cd00067">
    <property type="entry name" value="GAL4"/>
    <property type="match status" value="1"/>
</dbReference>
<feature type="compositionally biased region" description="Polar residues" evidence="8">
    <location>
        <begin position="425"/>
        <end position="436"/>
    </location>
</feature>
<dbReference type="InterPro" id="IPR051711">
    <property type="entry name" value="Stress_Response_Reg"/>
</dbReference>
<sequence length="1098" mass="122777">MFVADVLDPYDVYKGPANEGPALLSGAQFPVNDPLYLVPALTAVTKNIAFGITASTTYDAPYGHARRFSTVDHYSEGRVAWNIVTSYLDSAARNIERAKFTTRANTSMFLDPISVNLLLSGLLFFSKLAPPKLGGNSAQSTQKLSFLAKGKYGHDPNHIKIITGITIIVAETDEAAQVKRDDLLSYGNKEGALALFGSWTSIDLSTNTDDEDFRFSKLAAIQSIVNGWDEIVPGSKYPKWTKSRIAEYLILGGMGSKIVGSPVTVVDKLERFSDVANVDGFNIAHIVNLGSFEDIIEFILPELQNRGLFRTEVEKKGPENMPPGPDLTFGHMRKRLRVPVSCAHCRKRKIKCDGNRPCSNCALREDHCVYAQDSDNDDNHATKQNQQDLRSRVERLESLLRFFLSSEDGENTLIGNSMAGYKPSSQSAVALGSSPQVPGKAPANDIDYIDEKDRMPLIERMLEAAEIDDQGNWIYQGHSSSQSFLRSMRLQLGPFINDEAGKDIKVLNLPIRRAIDAAMDQDWRAAVALPPRSLAEELVTLAIYDACGIMFFIHRPSFFGMLHRIYCTPAESYGKQERGFLPLLYAAIAVGFVFKNDPIGSPAKDRAFQDGTRYFIASRQLLDLTNCRTLYSLQTLLFMFLFYQCTGQMTKAYTVISIGLTSALQMGLHRNLPIKTDLVELEARKRTFWVIRKLEVYVGSMFGLPGSLRSDDIDQVLPADADDDYITEQVIYPMPHGEIYPMLAANAHTKMFMILTKILEVIQPAQSIHASARREMLVVSSKNVASLEQQIQFYLRIGFYYVKFNLYRPFLYYVNPQKQTGLCEKCYGYGYSCITVSRDIISAANTMYNRRLLEGEAWFPVHATFSAIMALAYFTLRNKDHSEVQNVTKDALLGHQILTSLSKHSLWADRCLRTLKPVVERLSRLVESFNDRNPLGKVKRPKTPSSDPILRQPTKIKIDEESSPVNDTTAISGQQSSSEELNFHALRSNSTAILSSFDQSHPEKFRAGNMIPTPTSQGLDPDHTVLSDLEAWVYPTEHSSYFGFDDPNNSHSNSDLTWSMNSAGAADFMAFLPDPSIYNFPSNPDTDMELVESGYVEK</sequence>
<proteinExistence type="predicted"/>
<dbReference type="EMBL" id="NCSJ02000241">
    <property type="protein sequence ID" value="RFU26800.1"/>
    <property type="molecule type" value="Genomic_DNA"/>
</dbReference>
<dbReference type="GO" id="GO:0000981">
    <property type="term" value="F:DNA-binding transcription factor activity, RNA polymerase II-specific"/>
    <property type="evidence" value="ECO:0007669"/>
    <property type="project" value="InterPro"/>
</dbReference>
<dbReference type="InterPro" id="IPR001138">
    <property type="entry name" value="Zn2Cys6_DnaBD"/>
</dbReference>
<evidence type="ECO:0000256" key="7">
    <source>
        <dbReference type="ARBA" id="ARBA00023242"/>
    </source>
</evidence>
<dbReference type="AlphaFoldDB" id="A0A3E2H059"/>
<evidence type="ECO:0000256" key="1">
    <source>
        <dbReference type="ARBA" id="ARBA00004123"/>
    </source>
</evidence>
<feature type="domain" description="Zn(2)-C6 fungal-type" evidence="9">
    <location>
        <begin position="341"/>
        <end position="370"/>
    </location>
</feature>
<dbReference type="GO" id="GO:0008270">
    <property type="term" value="F:zinc ion binding"/>
    <property type="evidence" value="ECO:0007669"/>
    <property type="project" value="InterPro"/>
</dbReference>
<keyword evidence="11" id="KW-1185">Reference proteome</keyword>
<feature type="region of interest" description="Disordered" evidence="8">
    <location>
        <begin position="425"/>
        <end position="444"/>
    </location>
</feature>
<dbReference type="Gene3D" id="3.20.20.30">
    <property type="entry name" value="Luciferase-like domain"/>
    <property type="match status" value="2"/>
</dbReference>
<dbReference type="Proteomes" id="UP000258309">
    <property type="component" value="Unassembled WGS sequence"/>
</dbReference>
<dbReference type="SMART" id="SM00906">
    <property type="entry name" value="Fungal_trans"/>
    <property type="match status" value="1"/>
</dbReference>
<keyword evidence="5" id="KW-0238">DNA-binding</keyword>
<feature type="non-terminal residue" evidence="10">
    <location>
        <position position="1"/>
    </location>
</feature>
<dbReference type="OrthoDB" id="5561043at2759"/>
<dbReference type="SUPFAM" id="SSF51679">
    <property type="entry name" value="Bacterial luciferase-like"/>
    <property type="match status" value="1"/>
</dbReference>
<dbReference type="GO" id="GO:0045944">
    <property type="term" value="P:positive regulation of transcription by RNA polymerase II"/>
    <property type="evidence" value="ECO:0007669"/>
    <property type="project" value="TreeGrafter"/>
</dbReference>
<keyword evidence="3" id="KW-0862">Zinc</keyword>
<dbReference type="GO" id="GO:0016705">
    <property type="term" value="F:oxidoreductase activity, acting on paired donors, with incorporation or reduction of molecular oxygen"/>
    <property type="evidence" value="ECO:0007669"/>
    <property type="project" value="InterPro"/>
</dbReference>
<evidence type="ECO:0000256" key="8">
    <source>
        <dbReference type="SAM" id="MobiDB-lite"/>
    </source>
</evidence>
<protein>
    <recommendedName>
        <fullName evidence="9">Zn(2)-C6 fungal-type domain-containing protein</fullName>
    </recommendedName>
</protein>
<evidence type="ECO:0000256" key="6">
    <source>
        <dbReference type="ARBA" id="ARBA00023163"/>
    </source>
</evidence>
<dbReference type="PROSITE" id="PS00463">
    <property type="entry name" value="ZN2_CY6_FUNGAL_1"/>
    <property type="match status" value="1"/>
</dbReference>
<dbReference type="InterPro" id="IPR036864">
    <property type="entry name" value="Zn2-C6_fun-type_DNA-bd_sf"/>
</dbReference>
<organism evidence="10 11">
    <name type="scientific">Scytalidium lignicola</name>
    <name type="common">Hyphomycete</name>
    <dbReference type="NCBI Taxonomy" id="5539"/>
    <lineage>
        <taxon>Eukaryota</taxon>
        <taxon>Fungi</taxon>
        <taxon>Dikarya</taxon>
        <taxon>Ascomycota</taxon>
        <taxon>Pezizomycotina</taxon>
        <taxon>Leotiomycetes</taxon>
        <taxon>Leotiomycetes incertae sedis</taxon>
        <taxon>Scytalidium</taxon>
    </lineage>
</organism>
<dbReference type="Pfam" id="PF00172">
    <property type="entry name" value="Zn_clus"/>
    <property type="match status" value="1"/>
</dbReference>
<dbReference type="Pfam" id="PF04082">
    <property type="entry name" value="Fungal_trans"/>
    <property type="match status" value="1"/>
</dbReference>
<name>A0A3E2H059_SCYLI</name>
<dbReference type="SUPFAM" id="SSF57701">
    <property type="entry name" value="Zn2/Cys6 DNA-binding domain"/>
    <property type="match status" value="1"/>
</dbReference>
<dbReference type="PANTHER" id="PTHR47540">
    <property type="entry name" value="THIAMINE REPRESSIBLE GENES REGULATORY PROTEIN THI5"/>
    <property type="match status" value="1"/>
</dbReference>
<evidence type="ECO:0000256" key="5">
    <source>
        <dbReference type="ARBA" id="ARBA00023125"/>
    </source>
</evidence>
<dbReference type="InterPro" id="IPR007219">
    <property type="entry name" value="XnlR_reg_dom"/>
</dbReference>
<comment type="caution">
    <text evidence="10">The sequence shown here is derived from an EMBL/GenBank/DDBJ whole genome shotgun (WGS) entry which is preliminary data.</text>
</comment>
<dbReference type="SMART" id="SM00066">
    <property type="entry name" value="GAL4"/>
    <property type="match status" value="1"/>
</dbReference>
<dbReference type="CDD" id="cd12148">
    <property type="entry name" value="fungal_TF_MHR"/>
    <property type="match status" value="1"/>
</dbReference>
<keyword evidence="7" id="KW-0539">Nucleus</keyword>
<dbReference type="STRING" id="5539.A0A3E2H059"/>
<keyword evidence="2" id="KW-0479">Metal-binding</keyword>
<dbReference type="GO" id="GO:0006351">
    <property type="term" value="P:DNA-templated transcription"/>
    <property type="evidence" value="ECO:0007669"/>
    <property type="project" value="InterPro"/>
</dbReference>
<dbReference type="PROSITE" id="PS50048">
    <property type="entry name" value="ZN2_CY6_FUNGAL_2"/>
    <property type="match status" value="1"/>
</dbReference>
<comment type="subcellular location">
    <subcellularLocation>
        <location evidence="1">Nucleus</location>
    </subcellularLocation>
</comment>
<dbReference type="GO" id="GO:0043565">
    <property type="term" value="F:sequence-specific DNA binding"/>
    <property type="evidence" value="ECO:0007669"/>
    <property type="project" value="TreeGrafter"/>
</dbReference>
<accession>A0A3E2H059</accession>
<keyword evidence="4" id="KW-0805">Transcription regulation</keyword>
<gene>
    <name evidence="10" type="ORF">B7463_g9539</name>
</gene>
<dbReference type="InterPro" id="IPR036661">
    <property type="entry name" value="Luciferase-like_sf"/>
</dbReference>
<evidence type="ECO:0000313" key="10">
    <source>
        <dbReference type="EMBL" id="RFU26800.1"/>
    </source>
</evidence>
<keyword evidence="6" id="KW-0804">Transcription</keyword>
<evidence type="ECO:0000256" key="2">
    <source>
        <dbReference type="ARBA" id="ARBA00022723"/>
    </source>
</evidence>